<gene>
    <name evidence="1" type="ORF">LSH36_997g02047</name>
</gene>
<protein>
    <submittedName>
        <fullName evidence="1">Uncharacterized protein</fullName>
    </submittedName>
</protein>
<dbReference type="Proteomes" id="UP001208570">
    <property type="component" value="Unassembled WGS sequence"/>
</dbReference>
<accession>A0AAD9IW58</accession>
<comment type="caution">
    <text evidence="1">The sequence shown here is derived from an EMBL/GenBank/DDBJ whole genome shotgun (WGS) entry which is preliminary data.</text>
</comment>
<dbReference type="InterPro" id="IPR036179">
    <property type="entry name" value="Ig-like_dom_sf"/>
</dbReference>
<evidence type="ECO:0000313" key="2">
    <source>
        <dbReference type="Proteomes" id="UP001208570"/>
    </source>
</evidence>
<keyword evidence="2" id="KW-1185">Reference proteome</keyword>
<name>A0AAD9IW58_9ANNE</name>
<dbReference type="SUPFAM" id="SSF48726">
    <property type="entry name" value="Immunoglobulin"/>
    <property type="match status" value="1"/>
</dbReference>
<organism evidence="1 2">
    <name type="scientific">Paralvinella palmiformis</name>
    <dbReference type="NCBI Taxonomy" id="53620"/>
    <lineage>
        <taxon>Eukaryota</taxon>
        <taxon>Metazoa</taxon>
        <taxon>Spiralia</taxon>
        <taxon>Lophotrochozoa</taxon>
        <taxon>Annelida</taxon>
        <taxon>Polychaeta</taxon>
        <taxon>Sedentaria</taxon>
        <taxon>Canalipalpata</taxon>
        <taxon>Terebellida</taxon>
        <taxon>Terebelliformia</taxon>
        <taxon>Alvinellidae</taxon>
        <taxon>Paralvinella</taxon>
    </lineage>
</organism>
<feature type="non-terminal residue" evidence="1">
    <location>
        <position position="1"/>
    </location>
</feature>
<sequence>VIIKQPGVRKTESSSNLSFIWELDKPFPISVWSWFRIYDDDDAEKTLLLEFQWSYDGSELCSTFHSTRLWCIVDGPRIGFTLFNVNDSDAGRYTLHVEEDELSDPSEETDSNAFLYIISKNIC</sequence>
<proteinExistence type="predicted"/>
<dbReference type="EMBL" id="JAODUP010000997">
    <property type="protein sequence ID" value="KAK2142096.1"/>
    <property type="molecule type" value="Genomic_DNA"/>
</dbReference>
<dbReference type="AlphaFoldDB" id="A0AAD9IW58"/>
<reference evidence="1" key="1">
    <citation type="journal article" date="2023" name="Mol. Biol. Evol.">
        <title>Third-Generation Sequencing Reveals the Adaptive Role of the Epigenome in Three Deep-Sea Polychaetes.</title>
        <authorList>
            <person name="Perez M."/>
            <person name="Aroh O."/>
            <person name="Sun Y."/>
            <person name="Lan Y."/>
            <person name="Juniper S.K."/>
            <person name="Young C.R."/>
            <person name="Angers B."/>
            <person name="Qian P.Y."/>
        </authorList>
    </citation>
    <scope>NUCLEOTIDE SEQUENCE</scope>
    <source>
        <strain evidence="1">P08H-3</strain>
    </source>
</reference>
<evidence type="ECO:0000313" key="1">
    <source>
        <dbReference type="EMBL" id="KAK2142096.1"/>
    </source>
</evidence>